<dbReference type="SUPFAM" id="SSF48576">
    <property type="entry name" value="Terpenoid synthases"/>
    <property type="match status" value="1"/>
</dbReference>
<dbReference type="OrthoDB" id="9787280at2"/>
<dbReference type="PANTHER" id="PTHR31480">
    <property type="entry name" value="BIFUNCTIONAL LYCOPENE CYCLASE/PHYTOENE SYNTHASE"/>
    <property type="match status" value="1"/>
</dbReference>
<dbReference type="EMBL" id="JABCAG010000036">
    <property type="protein sequence ID" value="NMP59094.1"/>
    <property type="molecule type" value="Genomic_DNA"/>
</dbReference>
<dbReference type="CDD" id="cd00683">
    <property type="entry name" value="Trans_IPPS_HH"/>
    <property type="match status" value="1"/>
</dbReference>
<gene>
    <name evidence="5" type="ORF">BTN92_10525</name>
    <name evidence="4" type="ORF">HI921_11595</name>
</gene>
<reference evidence="5 6" key="1">
    <citation type="submission" date="2016-12" db="EMBL/GenBank/DDBJ databases">
        <authorList>
            <person name="Song W.-J."/>
            <person name="Kurnit D.M."/>
        </authorList>
    </citation>
    <scope>NUCLEOTIDE SEQUENCE [LARGE SCALE GENOMIC DNA]</scope>
    <source>
        <strain evidence="5 6">CGB1038-1_S1</strain>
    </source>
</reference>
<dbReference type="InterPro" id="IPR044843">
    <property type="entry name" value="Trans_IPPS_bact-type"/>
</dbReference>
<dbReference type="RefSeq" id="WP_062806011.1">
    <property type="nucleotide sequence ID" value="NZ_CABMMO010000010.1"/>
</dbReference>
<dbReference type="GO" id="GO:0016117">
    <property type="term" value="P:carotenoid biosynthetic process"/>
    <property type="evidence" value="ECO:0007669"/>
    <property type="project" value="UniProtKB-KW"/>
</dbReference>
<dbReference type="GO" id="GO:0051996">
    <property type="term" value="F:squalene synthase [NAD(P)H] activity"/>
    <property type="evidence" value="ECO:0007669"/>
    <property type="project" value="InterPro"/>
</dbReference>
<dbReference type="EMBL" id="MSTR01000010">
    <property type="protein sequence ID" value="ONN42319.1"/>
    <property type="molecule type" value="Genomic_DNA"/>
</dbReference>
<dbReference type="AlphaFoldDB" id="A0A1V2UG78"/>
<reference evidence="4 7" key="2">
    <citation type="submission" date="2020-04" db="EMBL/GenBank/DDBJ databases">
        <authorList>
            <person name="Abaymova A."/>
            <person name="Teymurazov M."/>
            <person name="Tazyna O."/>
            <person name="Chatushin Y."/>
            <person name="Svetoch E."/>
            <person name="Pereligyn V."/>
            <person name="Pohylenko V."/>
            <person name="Platonov M."/>
            <person name="Kartsev N."/>
            <person name="Skryabin Y."/>
            <person name="Sizova A."/>
            <person name="Solomentsev V."/>
            <person name="Kislichkina A."/>
            <person name="Bogun A."/>
        </authorList>
    </citation>
    <scope>NUCLEOTIDE SEQUENCE [LARGE SCALE GENOMIC DNA]</scope>
    <source>
        <strain evidence="4">SCPM-O-B-8398</strain>
        <strain evidence="7">SCPM-O-B-8398 (E28)</strain>
    </source>
</reference>
<dbReference type="InterPro" id="IPR033904">
    <property type="entry name" value="Trans_IPPS_HH"/>
</dbReference>
<keyword evidence="3" id="KW-0125">Carotenoid biosynthesis</keyword>
<dbReference type="SFLD" id="SFLDG01212">
    <property type="entry name" value="Phytoene_synthase_like"/>
    <property type="match status" value="1"/>
</dbReference>
<evidence type="ECO:0000256" key="1">
    <source>
        <dbReference type="ARBA" id="ARBA00004829"/>
    </source>
</evidence>
<protein>
    <submittedName>
        <fullName evidence="5">Phytoene desaturase</fullName>
    </submittedName>
    <submittedName>
        <fullName evidence="4">Phytoene/squalene synthase family protein</fullName>
    </submittedName>
</protein>
<evidence type="ECO:0000256" key="3">
    <source>
        <dbReference type="ARBA" id="ARBA00022746"/>
    </source>
</evidence>
<dbReference type="STRING" id="53346.A5802_002877"/>
<proteinExistence type="predicted"/>
<evidence type="ECO:0000313" key="7">
    <source>
        <dbReference type="Proteomes" id="UP000557857"/>
    </source>
</evidence>
<dbReference type="Pfam" id="PF00494">
    <property type="entry name" value="SQS_PSY"/>
    <property type="match status" value="1"/>
</dbReference>
<sequence length="298" mass="34223">MTKTNQELFEKHADDFAYCETVIKKYSKSFYAAFSQLPEEKAKSVYAIYAFCRLADDTVDLAHSEEELLALKHQLDAFSMGKIPDEPIWRALSVVFSVYPMTLSPFYDMIAGQKQDLVFTQPETLADLEDYCYYVAGSVGLMLLPLLSDQAEKIQSQAKRLGEAMQLTNILRDIGEDNKMGRIYLPKEMMRAHGVTETMLQADKPAKPLIDLWEAIANEAEKKYETSFTMLPFIDRNCQLALTAAAMIYREQLSVIRENNYFMLDHKNYVSQIRKIQLLRKAKKYVETLINSPQQSTL</sequence>
<name>A0A1V2UG78_ENTMU</name>
<organism evidence="5 6">
    <name type="scientific">Enterococcus mundtii</name>
    <dbReference type="NCBI Taxonomy" id="53346"/>
    <lineage>
        <taxon>Bacteria</taxon>
        <taxon>Bacillati</taxon>
        <taxon>Bacillota</taxon>
        <taxon>Bacilli</taxon>
        <taxon>Lactobacillales</taxon>
        <taxon>Enterococcaceae</taxon>
        <taxon>Enterococcus</taxon>
    </lineage>
</organism>
<evidence type="ECO:0000313" key="5">
    <source>
        <dbReference type="EMBL" id="ONN42319.1"/>
    </source>
</evidence>
<evidence type="ECO:0000313" key="4">
    <source>
        <dbReference type="EMBL" id="NMP59094.1"/>
    </source>
</evidence>
<dbReference type="SFLD" id="SFLDG01018">
    <property type="entry name" value="Squalene/Phytoene_Synthase_Lik"/>
    <property type="match status" value="1"/>
</dbReference>
<dbReference type="InterPro" id="IPR019845">
    <property type="entry name" value="Squalene/phytoene_synthase_CS"/>
</dbReference>
<comment type="caution">
    <text evidence="5">The sequence shown here is derived from an EMBL/GenBank/DDBJ whole genome shotgun (WGS) entry which is preliminary data.</text>
</comment>
<dbReference type="PROSITE" id="PS01045">
    <property type="entry name" value="SQUALEN_PHYTOEN_SYN_2"/>
    <property type="match status" value="1"/>
</dbReference>
<evidence type="ECO:0000256" key="2">
    <source>
        <dbReference type="ARBA" id="ARBA00022679"/>
    </source>
</evidence>
<dbReference type="InterPro" id="IPR008949">
    <property type="entry name" value="Isoprenoid_synthase_dom_sf"/>
</dbReference>
<dbReference type="Proteomes" id="UP000189299">
    <property type="component" value="Unassembled WGS sequence"/>
</dbReference>
<dbReference type="GO" id="GO:0004311">
    <property type="term" value="F:geranylgeranyl diphosphate synthase activity"/>
    <property type="evidence" value="ECO:0007669"/>
    <property type="project" value="InterPro"/>
</dbReference>
<dbReference type="SFLD" id="SFLDS00005">
    <property type="entry name" value="Isoprenoid_Synthase_Type_I"/>
    <property type="match status" value="1"/>
</dbReference>
<accession>A0A1V2UG78</accession>
<keyword evidence="2" id="KW-0808">Transferase</keyword>
<evidence type="ECO:0000313" key="6">
    <source>
        <dbReference type="Proteomes" id="UP000189299"/>
    </source>
</evidence>
<dbReference type="Gene3D" id="1.10.600.10">
    <property type="entry name" value="Farnesyl Diphosphate Synthase"/>
    <property type="match status" value="1"/>
</dbReference>
<dbReference type="InterPro" id="IPR002060">
    <property type="entry name" value="Squ/phyt_synthse"/>
</dbReference>
<dbReference type="Proteomes" id="UP000557857">
    <property type="component" value="Unassembled WGS sequence"/>
</dbReference>
<comment type="pathway">
    <text evidence="1">Carotenoid biosynthesis.</text>
</comment>